<dbReference type="InterPro" id="IPR005161">
    <property type="entry name" value="Ku_N"/>
</dbReference>
<dbReference type="InterPro" id="IPR036465">
    <property type="entry name" value="vWFA_dom_sf"/>
</dbReference>
<dbReference type="Gene3D" id="2.40.290.10">
    <property type="match status" value="1"/>
</dbReference>
<dbReference type="SMART" id="SM00559">
    <property type="entry name" value="Ku78"/>
    <property type="match status" value="1"/>
</dbReference>
<comment type="catalytic activity">
    <reaction evidence="19">
        <text>ATP + H2O = ADP + phosphate + H(+)</text>
        <dbReference type="Rhea" id="RHEA:13065"/>
        <dbReference type="ChEBI" id="CHEBI:15377"/>
        <dbReference type="ChEBI" id="CHEBI:15378"/>
        <dbReference type="ChEBI" id="CHEBI:30616"/>
        <dbReference type="ChEBI" id="CHEBI:43474"/>
        <dbReference type="ChEBI" id="CHEBI:456216"/>
        <dbReference type="EC" id="3.6.4.12"/>
    </reaction>
</comment>
<dbReference type="PIRSF" id="PIRSF003033">
    <property type="entry name" value="Ku70"/>
    <property type="match status" value="1"/>
</dbReference>
<keyword evidence="8" id="KW-0227">DNA damage</keyword>
<evidence type="ECO:0000313" key="24">
    <source>
        <dbReference type="Proteomes" id="UP001273166"/>
    </source>
</evidence>
<dbReference type="InterPro" id="IPR005160">
    <property type="entry name" value="Ku_C"/>
</dbReference>
<dbReference type="Pfam" id="PF03730">
    <property type="entry name" value="Ku_C"/>
    <property type="match status" value="1"/>
</dbReference>
<dbReference type="Gene3D" id="3.40.50.410">
    <property type="entry name" value="von Willebrand factor, type A domain"/>
    <property type="match status" value="1"/>
</dbReference>
<dbReference type="RefSeq" id="XP_062722841.1">
    <property type="nucleotide sequence ID" value="XM_062869080.1"/>
</dbReference>
<dbReference type="GO" id="GO:0006303">
    <property type="term" value="P:double-strand break repair via nonhomologous end joining"/>
    <property type="evidence" value="ECO:0007669"/>
    <property type="project" value="InterPro"/>
</dbReference>
<evidence type="ECO:0000256" key="18">
    <source>
        <dbReference type="ARBA" id="ARBA00031811"/>
    </source>
</evidence>
<dbReference type="CDD" id="cd00788">
    <property type="entry name" value="KU70"/>
    <property type="match status" value="1"/>
</dbReference>
<protein>
    <recommendedName>
        <fullName evidence="5">ATP-dependent DNA helicase II subunit 1</fullName>
        <ecNumber evidence="4">3.6.4.12</ecNumber>
    </recommendedName>
    <alternativeName>
        <fullName evidence="18">ATP-dependent DNA helicase II subunit Ku70</fullName>
    </alternativeName>
</protein>
<dbReference type="FunFam" id="3.40.50.410:FF:000071">
    <property type="entry name" value="ATP-dependent DNA helicase II subunit 1"/>
    <property type="match status" value="1"/>
</dbReference>
<feature type="active site" description="Schiff-base intermediate with DNA; for 5'-deoxyribose-5-phosphate lyase activity" evidence="20">
    <location>
        <position position="26"/>
    </location>
</feature>
<dbReference type="InterPro" id="IPR006165">
    <property type="entry name" value="Ku70"/>
</dbReference>
<feature type="compositionally biased region" description="Basic and acidic residues" evidence="21">
    <location>
        <begin position="1"/>
        <end position="13"/>
    </location>
</feature>
<evidence type="ECO:0000256" key="6">
    <source>
        <dbReference type="ARBA" id="ARBA00022454"/>
    </source>
</evidence>
<evidence type="ECO:0000256" key="12">
    <source>
        <dbReference type="ARBA" id="ARBA00022895"/>
    </source>
</evidence>
<dbReference type="GO" id="GO:0006310">
    <property type="term" value="P:DNA recombination"/>
    <property type="evidence" value="ECO:0007669"/>
    <property type="project" value="UniProtKB-KW"/>
</dbReference>
<keyword evidence="24" id="KW-1185">Reference proteome</keyword>
<proteinExistence type="inferred from homology"/>
<keyword evidence="15" id="KW-0234">DNA repair</keyword>
<evidence type="ECO:0000256" key="13">
    <source>
        <dbReference type="ARBA" id="ARBA00023125"/>
    </source>
</evidence>
<dbReference type="NCBIfam" id="TIGR00578">
    <property type="entry name" value="ku70"/>
    <property type="match status" value="1"/>
</dbReference>
<evidence type="ECO:0000256" key="4">
    <source>
        <dbReference type="ARBA" id="ARBA00012551"/>
    </source>
</evidence>
<evidence type="ECO:0000259" key="22">
    <source>
        <dbReference type="PROSITE" id="PS50800"/>
    </source>
</evidence>
<organism evidence="23 24">
    <name type="scientific">Chaetomium strumarium</name>
    <dbReference type="NCBI Taxonomy" id="1170767"/>
    <lineage>
        <taxon>Eukaryota</taxon>
        <taxon>Fungi</taxon>
        <taxon>Dikarya</taxon>
        <taxon>Ascomycota</taxon>
        <taxon>Pezizomycotina</taxon>
        <taxon>Sordariomycetes</taxon>
        <taxon>Sordariomycetidae</taxon>
        <taxon>Sordariales</taxon>
        <taxon>Chaetomiaceae</taxon>
        <taxon>Chaetomium</taxon>
    </lineage>
</organism>
<evidence type="ECO:0000256" key="20">
    <source>
        <dbReference type="PIRSR" id="PIRSR003033-1"/>
    </source>
</evidence>
<keyword evidence="7" id="KW-0547">Nucleotide-binding</keyword>
<gene>
    <name evidence="23" type="ORF">B0T15DRAFT_529082</name>
</gene>
<feature type="region of interest" description="Disordered" evidence="21">
    <location>
        <begin position="1"/>
        <end position="26"/>
    </location>
</feature>
<evidence type="ECO:0000256" key="1">
    <source>
        <dbReference type="ARBA" id="ARBA00004123"/>
    </source>
</evidence>
<evidence type="ECO:0000256" key="14">
    <source>
        <dbReference type="ARBA" id="ARBA00023172"/>
    </source>
</evidence>
<dbReference type="GeneID" id="87887909"/>
<keyword evidence="9" id="KW-0378">Hydrolase</keyword>
<dbReference type="Proteomes" id="UP001273166">
    <property type="component" value="Unassembled WGS sequence"/>
</dbReference>
<keyword evidence="10" id="KW-0347">Helicase</keyword>
<sequence>MAWGGDDDRHPETDEGEEELDETDYKTQKDAVLFAIDVSASMLQQPQQPPASDKKTDADSAIAAALKCAYQFMQQRIITQPKDMMGILFFGTEKSKFRDEAGGRSVSGYPHCYLFTDLDVPAAEDVKRLKALVEEGEDADEVLVPSEEPASMANVLFCANQVFTTNAANFGSRRLFIITDRDDPHSNDKNAKSSAAVRAKDLYDLGVVIELFPISHAEKSFDVSKFYDDIIYRDPAAEPGSPDEVKTSKAGDGFSLLNSLISNVNSRQTPKRAYFSNLHFELAPGVTISVNGYIPLHRQVPARTCWVWTGGEKAQLAQSETIKVDSTTRTVNKSEVKKAYKFGGEYIYFKPEEAASLRHLGDKGLRLIGSKPRSMLPMWASVKKSTFIFPSEEHYVGSSRVFSALWQKLLESDKVGIAWFVARVNANPMMVAIIPSRNPDDEASETPYLPAGLWLYPLPFADDVRNVDLSAPPRPADELTDKMREIVQNLQLPKAMYNPLKYPNPSLQWHYRILQAMALEEDVPDKPDDATIPKYRQIHKRVDGYLAEWKEVLAQKAQGLMESRAVKRELDEEDDERPTKRAKPTTKAATGSAMSNAELKAAYEKDTLKKMTVVELRDVLASKGVSAIGKKAELVEKLGQWIEENV</sequence>
<dbReference type="GO" id="GO:0005524">
    <property type="term" value="F:ATP binding"/>
    <property type="evidence" value="ECO:0007669"/>
    <property type="project" value="UniProtKB-KW"/>
</dbReference>
<keyword evidence="12" id="KW-0779">Telomere</keyword>
<dbReference type="SUPFAM" id="SSF100939">
    <property type="entry name" value="SPOC domain-like"/>
    <property type="match status" value="1"/>
</dbReference>
<dbReference type="GO" id="GO:0043564">
    <property type="term" value="C:Ku70:Ku80 complex"/>
    <property type="evidence" value="ECO:0007669"/>
    <property type="project" value="InterPro"/>
</dbReference>
<dbReference type="GO" id="GO:0003678">
    <property type="term" value="F:DNA helicase activity"/>
    <property type="evidence" value="ECO:0007669"/>
    <property type="project" value="UniProtKB-EC"/>
</dbReference>
<evidence type="ECO:0000256" key="7">
    <source>
        <dbReference type="ARBA" id="ARBA00022741"/>
    </source>
</evidence>
<evidence type="ECO:0000256" key="9">
    <source>
        <dbReference type="ARBA" id="ARBA00022801"/>
    </source>
</evidence>
<dbReference type="EC" id="3.6.4.12" evidence="4"/>
<evidence type="ECO:0000256" key="8">
    <source>
        <dbReference type="ARBA" id="ARBA00022763"/>
    </source>
</evidence>
<dbReference type="SUPFAM" id="SSF68906">
    <property type="entry name" value="SAP domain"/>
    <property type="match status" value="1"/>
</dbReference>
<dbReference type="InterPro" id="IPR003034">
    <property type="entry name" value="SAP_dom"/>
</dbReference>
<dbReference type="Gene3D" id="4.10.970.10">
    <property type="entry name" value="Ku70, bridge and pillars"/>
    <property type="match status" value="1"/>
</dbReference>
<keyword evidence="14" id="KW-0233">DNA recombination</keyword>
<dbReference type="PROSITE" id="PS50800">
    <property type="entry name" value="SAP"/>
    <property type="match status" value="1"/>
</dbReference>
<dbReference type="InterPro" id="IPR016194">
    <property type="entry name" value="SPOC-like_C_dom_sf"/>
</dbReference>
<dbReference type="InterPro" id="IPR047087">
    <property type="entry name" value="KU70_core_dom"/>
</dbReference>
<comment type="caution">
    <text evidence="23">The sequence shown here is derived from an EMBL/GenBank/DDBJ whole genome shotgun (WGS) entry which is preliminary data.</text>
</comment>
<dbReference type="GO" id="GO:0003684">
    <property type="term" value="F:damaged DNA binding"/>
    <property type="evidence" value="ECO:0007669"/>
    <property type="project" value="InterPro"/>
</dbReference>
<dbReference type="Pfam" id="PF02037">
    <property type="entry name" value="SAP"/>
    <property type="match status" value="1"/>
</dbReference>
<evidence type="ECO:0000256" key="19">
    <source>
        <dbReference type="ARBA" id="ARBA00047995"/>
    </source>
</evidence>
<evidence type="ECO:0000256" key="5">
    <source>
        <dbReference type="ARBA" id="ARBA00021796"/>
    </source>
</evidence>
<evidence type="ECO:0000256" key="3">
    <source>
        <dbReference type="ARBA" id="ARBA00005240"/>
    </source>
</evidence>
<dbReference type="PANTHER" id="PTHR12604:SF2">
    <property type="entry name" value="X-RAY REPAIR CROSS-COMPLEMENTING PROTEIN 6"/>
    <property type="match status" value="1"/>
</dbReference>
<dbReference type="GO" id="GO:0000723">
    <property type="term" value="P:telomere maintenance"/>
    <property type="evidence" value="ECO:0007669"/>
    <property type="project" value="InterPro"/>
</dbReference>
<dbReference type="InterPro" id="IPR027388">
    <property type="entry name" value="Ku70_bridge/pillars_dom_sf"/>
</dbReference>
<evidence type="ECO:0000256" key="2">
    <source>
        <dbReference type="ARBA" id="ARBA00004574"/>
    </source>
</evidence>
<dbReference type="GO" id="GO:0016787">
    <property type="term" value="F:hydrolase activity"/>
    <property type="evidence" value="ECO:0007669"/>
    <property type="project" value="UniProtKB-KW"/>
</dbReference>
<dbReference type="PANTHER" id="PTHR12604">
    <property type="entry name" value="KU AUTOANTIGEN DNA HELICASE"/>
    <property type="match status" value="1"/>
</dbReference>
<dbReference type="AlphaFoldDB" id="A0AAJ0GVR7"/>
<comment type="similarity">
    <text evidence="3">Belongs to the ku70 family.</text>
</comment>
<dbReference type="Pfam" id="PF02735">
    <property type="entry name" value="Ku"/>
    <property type="match status" value="1"/>
</dbReference>
<dbReference type="CDD" id="cd01458">
    <property type="entry name" value="vWA_ku"/>
    <property type="match status" value="1"/>
</dbReference>
<evidence type="ECO:0000256" key="10">
    <source>
        <dbReference type="ARBA" id="ARBA00022806"/>
    </source>
</evidence>
<keyword evidence="16" id="KW-0539">Nucleus</keyword>
<dbReference type="InterPro" id="IPR006164">
    <property type="entry name" value="DNA_bd_Ku70/Ku80"/>
</dbReference>
<dbReference type="GO" id="GO:0000781">
    <property type="term" value="C:chromosome, telomeric region"/>
    <property type="evidence" value="ECO:0007669"/>
    <property type="project" value="UniProtKB-SubCell"/>
</dbReference>
<reference evidence="23" key="2">
    <citation type="submission" date="2023-06" db="EMBL/GenBank/DDBJ databases">
        <authorList>
            <consortium name="Lawrence Berkeley National Laboratory"/>
            <person name="Mondo S.J."/>
            <person name="Hensen N."/>
            <person name="Bonometti L."/>
            <person name="Westerberg I."/>
            <person name="Brannstrom I.O."/>
            <person name="Guillou S."/>
            <person name="Cros-Aarteil S."/>
            <person name="Calhoun S."/>
            <person name="Haridas S."/>
            <person name="Kuo A."/>
            <person name="Pangilinan J."/>
            <person name="Riley R."/>
            <person name="Labutti K."/>
            <person name="Andreopoulos B."/>
            <person name="Lipzen A."/>
            <person name="Chen C."/>
            <person name="Yanf M."/>
            <person name="Daum C."/>
            <person name="Ng V."/>
            <person name="Clum A."/>
            <person name="Steindorff A."/>
            <person name="Ohm R."/>
            <person name="Martin F."/>
            <person name="Silar P."/>
            <person name="Natvig D."/>
            <person name="Lalanne C."/>
            <person name="Gautier V."/>
            <person name="Ament-Velasquez S.L."/>
            <person name="Kruys A."/>
            <person name="Hutchinson M.I."/>
            <person name="Powell A.J."/>
            <person name="Barry K."/>
            <person name="Miller A.N."/>
            <person name="Grigoriev I.V."/>
            <person name="Debuchy R."/>
            <person name="Gladieux P."/>
            <person name="Thoren M.H."/>
            <person name="Johannesson H."/>
        </authorList>
    </citation>
    <scope>NUCLEOTIDE SEQUENCE</scope>
    <source>
        <strain evidence="23">CBS 333.67</strain>
    </source>
</reference>
<evidence type="ECO:0000256" key="17">
    <source>
        <dbReference type="ARBA" id="ARBA00024890"/>
    </source>
</evidence>
<dbReference type="GO" id="GO:0003690">
    <property type="term" value="F:double-stranded DNA binding"/>
    <property type="evidence" value="ECO:0007669"/>
    <property type="project" value="TreeGrafter"/>
</dbReference>
<comment type="subcellular location">
    <subcellularLocation>
        <location evidence="2">Chromosome</location>
        <location evidence="2">Telomere</location>
    </subcellularLocation>
    <subcellularLocation>
        <location evidence="1">Nucleus</location>
    </subcellularLocation>
</comment>
<dbReference type="SUPFAM" id="SSF53300">
    <property type="entry name" value="vWA-like"/>
    <property type="match status" value="1"/>
</dbReference>
<dbReference type="EMBL" id="JAUDZG010000003">
    <property type="protein sequence ID" value="KAK3307061.1"/>
    <property type="molecule type" value="Genomic_DNA"/>
</dbReference>
<feature type="region of interest" description="Disordered" evidence="21">
    <location>
        <begin position="566"/>
        <end position="593"/>
    </location>
</feature>
<dbReference type="InterPro" id="IPR036361">
    <property type="entry name" value="SAP_dom_sf"/>
</dbReference>
<evidence type="ECO:0000256" key="16">
    <source>
        <dbReference type="ARBA" id="ARBA00023242"/>
    </source>
</evidence>
<keyword evidence="13" id="KW-0238">DNA-binding</keyword>
<evidence type="ECO:0000313" key="23">
    <source>
        <dbReference type="EMBL" id="KAK3307061.1"/>
    </source>
</evidence>
<dbReference type="GO" id="GO:0042162">
    <property type="term" value="F:telomeric DNA binding"/>
    <property type="evidence" value="ECO:0007669"/>
    <property type="project" value="InterPro"/>
</dbReference>
<evidence type="ECO:0000256" key="11">
    <source>
        <dbReference type="ARBA" id="ARBA00022840"/>
    </source>
</evidence>
<feature type="domain" description="SAP" evidence="22">
    <location>
        <begin position="608"/>
        <end position="642"/>
    </location>
</feature>
<keyword evidence="6" id="KW-0158">Chromosome</keyword>
<evidence type="ECO:0000256" key="21">
    <source>
        <dbReference type="SAM" id="MobiDB-lite"/>
    </source>
</evidence>
<dbReference type="Pfam" id="PF03731">
    <property type="entry name" value="Ku_N"/>
    <property type="match status" value="1"/>
</dbReference>
<dbReference type="FunFam" id="2.40.290.10:FF:000001">
    <property type="entry name" value="X-ray repair cross complementing 6"/>
    <property type="match status" value="1"/>
</dbReference>
<dbReference type="Gene3D" id="1.10.720.30">
    <property type="entry name" value="SAP domain"/>
    <property type="match status" value="1"/>
</dbReference>
<evidence type="ECO:0000256" key="15">
    <source>
        <dbReference type="ARBA" id="ARBA00023204"/>
    </source>
</evidence>
<name>A0AAJ0GVR7_9PEZI</name>
<dbReference type="FunFam" id="1.10.1600.10:FF:000004">
    <property type="entry name" value="ATP-dependent DNA helicase II subunit 1"/>
    <property type="match status" value="1"/>
</dbReference>
<comment type="function">
    <text evidence="17">Single-stranded DNA-dependent ATP-dependent helicase. Involved in non-homologous end joining (NHEJ) DNA double strand break repair. DNA-binding is sequence-independent but has a high affinity to nicks in double-stranded DNA and to the ends of duplex DNA. Binds to naturally occurring chromosomal ends, and therefore provides chromosomal end protection. Required also for telomere recombination to repair telomeric ends in the absence of telomerase. KU70, of the KU70/KU80 heterodimer, binds to the stem loop of TLC1, the RNA component of telomerase. Involved in telomere maintenance. Interacts with telomeric repeats and subtelomeric sequences thereby controlling telomere length and protecting against subtelomeric rearrangement. Maintains telomeric chromatin, which is involved in silencing the expression of genes located at the telomere. Required for mating-type switching.</text>
</comment>
<dbReference type="Gene3D" id="1.10.1600.10">
    <property type="match status" value="1"/>
</dbReference>
<accession>A0AAJ0GVR7</accession>
<dbReference type="SMART" id="SM00513">
    <property type="entry name" value="SAP"/>
    <property type="match status" value="1"/>
</dbReference>
<reference evidence="23" key="1">
    <citation type="journal article" date="2023" name="Mol. Phylogenet. Evol.">
        <title>Genome-scale phylogeny and comparative genomics of the fungal order Sordariales.</title>
        <authorList>
            <person name="Hensen N."/>
            <person name="Bonometti L."/>
            <person name="Westerberg I."/>
            <person name="Brannstrom I.O."/>
            <person name="Guillou S."/>
            <person name="Cros-Aarteil S."/>
            <person name="Calhoun S."/>
            <person name="Haridas S."/>
            <person name="Kuo A."/>
            <person name="Mondo S."/>
            <person name="Pangilinan J."/>
            <person name="Riley R."/>
            <person name="LaButti K."/>
            <person name="Andreopoulos B."/>
            <person name="Lipzen A."/>
            <person name="Chen C."/>
            <person name="Yan M."/>
            <person name="Daum C."/>
            <person name="Ng V."/>
            <person name="Clum A."/>
            <person name="Steindorff A."/>
            <person name="Ohm R.A."/>
            <person name="Martin F."/>
            <person name="Silar P."/>
            <person name="Natvig D.O."/>
            <person name="Lalanne C."/>
            <person name="Gautier V."/>
            <person name="Ament-Velasquez S.L."/>
            <person name="Kruys A."/>
            <person name="Hutchinson M.I."/>
            <person name="Powell A.J."/>
            <person name="Barry K."/>
            <person name="Miller A.N."/>
            <person name="Grigoriev I.V."/>
            <person name="Debuchy R."/>
            <person name="Gladieux P."/>
            <person name="Hiltunen Thoren M."/>
            <person name="Johannesson H."/>
        </authorList>
    </citation>
    <scope>NUCLEOTIDE SEQUENCE</scope>
    <source>
        <strain evidence="23">CBS 333.67</strain>
    </source>
</reference>
<keyword evidence="11" id="KW-0067">ATP-binding</keyword>